<feature type="transmembrane region" description="Helical" evidence="6">
    <location>
        <begin position="195"/>
        <end position="220"/>
    </location>
</feature>
<dbReference type="GO" id="GO:0016755">
    <property type="term" value="F:aminoacyltransferase activity"/>
    <property type="evidence" value="ECO:0007669"/>
    <property type="project" value="TreeGrafter"/>
</dbReference>
<feature type="transmembrane region" description="Helical" evidence="6">
    <location>
        <begin position="15"/>
        <end position="32"/>
    </location>
</feature>
<evidence type="ECO:0000313" key="8">
    <source>
        <dbReference type="EMBL" id="MQQ07314.1"/>
    </source>
</evidence>
<dbReference type="GO" id="GO:0005886">
    <property type="term" value="C:plasma membrane"/>
    <property type="evidence" value="ECO:0007669"/>
    <property type="project" value="UniProtKB-SubCell"/>
</dbReference>
<dbReference type="InterPro" id="IPR000182">
    <property type="entry name" value="GNAT_dom"/>
</dbReference>
<feature type="transmembrane region" description="Helical" evidence="6">
    <location>
        <begin position="256"/>
        <end position="284"/>
    </location>
</feature>
<dbReference type="InterPro" id="IPR024320">
    <property type="entry name" value="LPG_synthase_C"/>
</dbReference>
<dbReference type="EMBL" id="WIBF01000001">
    <property type="protein sequence ID" value="MQQ07314.1"/>
    <property type="molecule type" value="Genomic_DNA"/>
</dbReference>
<feature type="transmembrane region" description="Helical" evidence="6">
    <location>
        <begin position="130"/>
        <end position="153"/>
    </location>
</feature>
<keyword evidence="4 6" id="KW-1133">Transmembrane helix</keyword>
<keyword evidence="5 6" id="KW-0472">Membrane</keyword>
<dbReference type="InterPro" id="IPR051211">
    <property type="entry name" value="PG_lysyltransferase"/>
</dbReference>
<sequence>MLNFKPAVRAAASKVLRVTLPIASAVLCLWLLTRSIQLPSIGELTSLMSQIPILNWLGAAFATLVSFWSLGRYDSVAHRHLDTGLDGPRARLAGMAAIGFSQTAGFGIFTGTFARWRLLPGLSPVQAAQLTALTGLTFMAALAVICAVALVAWSPFPYAIPVGLFLMLGCGLACAATFVFPTLKIGQHVFRWPSFTAMSALTFWAIVDVTAAGAALWLLLPPDSGIALTTLLPAYFMALGLAIISSSPGGTGPLELTLVSLLSGYEAASVLAGLFAFRIVYYLVPVAISSIFLTRPALLGGTSPKPDMLDEIGARKEAAHRIPFGRPRSETAVIRQNGGHVQSFGLNQLALLDTPQISVAFFDPISGYAQETFAPLRHYARSRNAAACFYKCSPRVALAARKSGWRVLRIAADAIIDPISFSESGSDKRQLRRKLRHAEKSGIQVRPAAGTLPIAQLAQVDRNWHAAHGIAHGTTMGQFEAGYIQGQRVFLAWKNNTIIGFASFHVADQEWCLDLIRMGPDAPDGTGHAMIRAAIEAAKSEDVPRLSLAAVPDHRFAHRVERGLRRFKACFAPTWQPLYIAAPNWGHLTLSLAELIRLVHRPLPVQPAAEWQPADLAPEHDSDAAATIGKTGGDIHNKDEENEIVFMRRA</sequence>
<evidence type="ECO:0000256" key="6">
    <source>
        <dbReference type="SAM" id="Phobius"/>
    </source>
</evidence>
<evidence type="ECO:0000256" key="3">
    <source>
        <dbReference type="ARBA" id="ARBA00022692"/>
    </source>
</evidence>
<dbReference type="Proteomes" id="UP000444174">
    <property type="component" value="Unassembled WGS sequence"/>
</dbReference>
<evidence type="ECO:0000256" key="4">
    <source>
        <dbReference type="ARBA" id="ARBA00022989"/>
    </source>
</evidence>
<dbReference type="PANTHER" id="PTHR34697:SF2">
    <property type="entry name" value="PHOSPHATIDYLGLYCEROL LYSYLTRANSFERASE"/>
    <property type="match status" value="1"/>
</dbReference>
<feature type="transmembrane region" description="Helical" evidence="6">
    <location>
        <begin position="226"/>
        <end position="244"/>
    </location>
</feature>
<evidence type="ECO:0000259" key="7">
    <source>
        <dbReference type="PROSITE" id="PS51186"/>
    </source>
</evidence>
<dbReference type="AlphaFoldDB" id="A0A843YCV3"/>
<feature type="transmembrane region" description="Helical" evidence="6">
    <location>
        <begin position="159"/>
        <end position="183"/>
    </location>
</feature>
<protein>
    <submittedName>
        <fullName evidence="8">DUF2156 domain-containing protein</fullName>
    </submittedName>
</protein>
<dbReference type="RefSeq" id="WP_153214207.1">
    <property type="nucleotide sequence ID" value="NZ_WIBF01000001.1"/>
</dbReference>
<comment type="subcellular location">
    <subcellularLocation>
        <location evidence="1">Cell membrane</location>
        <topology evidence="1">Multi-pass membrane protein</topology>
    </subcellularLocation>
</comment>
<feature type="domain" description="N-acetyltransferase" evidence="7">
    <location>
        <begin position="443"/>
        <end position="585"/>
    </location>
</feature>
<dbReference type="InterPro" id="IPR016181">
    <property type="entry name" value="Acyl_CoA_acyltransferase"/>
</dbReference>
<gene>
    <name evidence="8" type="ORF">GFB49_02490</name>
</gene>
<dbReference type="SUPFAM" id="SSF55729">
    <property type="entry name" value="Acyl-CoA N-acyltransferases (Nat)"/>
    <property type="match status" value="1"/>
</dbReference>
<proteinExistence type="predicted"/>
<evidence type="ECO:0000256" key="1">
    <source>
        <dbReference type="ARBA" id="ARBA00004651"/>
    </source>
</evidence>
<dbReference type="GO" id="GO:0055091">
    <property type="term" value="P:phospholipid homeostasis"/>
    <property type="evidence" value="ECO:0007669"/>
    <property type="project" value="TreeGrafter"/>
</dbReference>
<keyword evidence="2" id="KW-1003">Cell membrane</keyword>
<name>A0A843YCV3_9RHOB</name>
<comment type="caution">
    <text evidence="8">The sequence shown here is derived from an EMBL/GenBank/DDBJ whole genome shotgun (WGS) entry which is preliminary data.</text>
</comment>
<feature type="transmembrane region" description="Helical" evidence="6">
    <location>
        <begin position="53"/>
        <end position="70"/>
    </location>
</feature>
<keyword evidence="9" id="KW-1185">Reference proteome</keyword>
<evidence type="ECO:0000256" key="2">
    <source>
        <dbReference type="ARBA" id="ARBA00022475"/>
    </source>
</evidence>
<organism evidence="8 9">
    <name type="scientific">Tritonibacter litoralis</name>
    <dbReference type="NCBI Taxonomy" id="2662264"/>
    <lineage>
        <taxon>Bacteria</taxon>
        <taxon>Pseudomonadati</taxon>
        <taxon>Pseudomonadota</taxon>
        <taxon>Alphaproteobacteria</taxon>
        <taxon>Rhodobacterales</taxon>
        <taxon>Paracoccaceae</taxon>
        <taxon>Tritonibacter</taxon>
    </lineage>
</organism>
<evidence type="ECO:0000256" key="5">
    <source>
        <dbReference type="ARBA" id="ARBA00023136"/>
    </source>
</evidence>
<evidence type="ECO:0000313" key="9">
    <source>
        <dbReference type="Proteomes" id="UP000444174"/>
    </source>
</evidence>
<accession>A0A843YCV3</accession>
<dbReference type="PROSITE" id="PS51186">
    <property type="entry name" value="GNAT"/>
    <property type="match status" value="1"/>
</dbReference>
<dbReference type="Pfam" id="PF09924">
    <property type="entry name" value="LPG_synthase_C"/>
    <property type="match status" value="1"/>
</dbReference>
<dbReference type="PANTHER" id="PTHR34697">
    <property type="entry name" value="PHOSPHATIDYLGLYCEROL LYSYLTRANSFERASE"/>
    <property type="match status" value="1"/>
</dbReference>
<keyword evidence="3 6" id="KW-0812">Transmembrane</keyword>
<reference evidence="8 9" key="1">
    <citation type="submission" date="2019-10" db="EMBL/GenBank/DDBJ databases">
        <title>Epibacterium sp. nov., isolated from seawater.</title>
        <authorList>
            <person name="Zhang X."/>
            <person name="Li N."/>
        </authorList>
    </citation>
    <scope>NUCLEOTIDE SEQUENCE [LARGE SCALE GENOMIC DNA]</scope>
    <source>
        <strain evidence="8 9">SM1979</strain>
    </source>
</reference>
<dbReference type="GO" id="GO:0016747">
    <property type="term" value="F:acyltransferase activity, transferring groups other than amino-acyl groups"/>
    <property type="evidence" value="ECO:0007669"/>
    <property type="project" value="InterPro"/>
</dbReference>
<dbReference type="Gene3D" id="3.40.630.30">
    <property type="match status" value="1"/>
</dbReference>
<feature type="transmembrane region" description="Helical" evidence="6">
    <location>
        <begin position="90"/>
        <end position="109"/>
    </location>
</feature>